<evidence type="ECO:0008006" key="4">
    <source>
        <dbReference type="Google" id="ProtNLM"/>
    </source>
</evidence>
<gene>
    <name evidence="2" type="ORF">KIH39_22815</name>
</gene>
<dbReference type="EMBL" id="CP074694">
    <property type="protein sequence ID" value="QVL31646.1"/>
    <property type="molecule type" value="Genomic_DNA"/>
</dbReference>
<evidence type="ECO:0000313" key="2">
    <source>
        <dbReference type="EMBL" id="QVL31646.1"/>
    </source>
</evidence>
<dbReference type="AlphaFoldDB" id="A0A8E6EXT8"/>
<keyword evidence="3" id="KW-1185">Reference proteome</keyword>
<organism evidence="2 3">
    <name type="scientific">Telmatocola sphagniphila</name>
    <dbReference type="NCBI Taxonomy" id="1123043"/>
    <lineage>
        <taxon>Bacteria</taxon>
        <taxon>Pseudomonadati</taxon>
        <taxon>Planctomycetota</taxon>
        <taxon>Planctomycetia</taxon>
        <taxon>Gemmatales</taxon>
        <taxon>Gemmataceae</taxon>
    </lineage>
</organism>
<name>A0A8E6EXT8_9BACT</name>
<dbReference type="Proteomes" id="UP000676194">
    <property type="component" value="Chromosome"/>
</dbReference>
<keyword evidence="1" id="KW-0732">Signal</keyword>
<sequence length="141" mass="15053">MQSFFVRWFSLVLIGAVVSAGPALTADPPAGGSIKVEVEGTLGTILRPEKTDSVTATVIASGGEFVIDTSASKTAREELVWLAEKYIKPGSTVVISPQLKVRGRLEFRTTQIVNEQGKLSDGPKTWVLVADGIAVVERRGK</sequence>
<accession>A0A8E6EXT8</accession>
<reference evidence="2" key="1">
    <citation type="submission" date="2021-05" db="EMBL/GenBank/DDBJ databases">
        <title>Complete genome sequence of the cellulolytic planctomycete Telmatocola sphagniphila SP2T and characterization of the first cellulase from planctomycetes.</title>
        <authorList>
            <person name="Rakitin A.L."/>
            <person name="Beletsky A.V."/>
            <person name="Naumoff D.G."/>
            <person name="Kulichevskaya I.S."/>
            <person name="Mardanov A.V."/>
            <person name="Ravin N.V."/>
            <person name="Dedysh S.N."/>
        </authorList>
    </citation>
    <scope>NUCLEOTIDE SEQUENCE</scope>
    <source>
        <strain evidence="2">SP2T</strain>
    </source>
</reference>
<feature type="chain" id="PRO_5034736903" description="DUF5666 domain-containing protein" evidence="1">
    <location>
        <begin position="26"/>
        <end position="141"/>
    </location>
</feature>
<evidence type="ECO:0000256" key="1">
    <source>
        <dbReference type="SAM" id="SignalP"/>
    </source>
</evidence>
<dbReference type="RefSeq" id="WP_213495747.1">
    <property type="nucleotide sequence ID" value="NZ_CP074694.1"/>
</dbReference>
<dbReference type="KEGG" id="tsph:KIH39_22815"/>
<protein>
    <recommendedName>
        <fullName evidence="4">DUF5666 domain-containing protein</fullName>
    </recommendedName>
</protein>
<evidence type="ECO:0000313" key="3">
    <source>
        <dbReference type="Proteomes" id="UP000676194"/>
    </source>
</evidence>
<proteinExistence type="predicted"/>
<feature type="signal peptide" evidence="1">
    <location>
        <begin position="1"/>
        <end position="25"/>
    </location>
</feature>